<dbReference type="Proteomes" id="UP000507470">
    <property type="component" value="Unassembled WGS sequence"/>
</dbReference>
<dbReference type="AlphaFoldDB" id="A0A6J8DFC0"/>
<accession>A0A6J8DFC0</accession>
<feature type="region of interest" description="Disordered" evidence="1">
    <location>
        <begin position="1"/>
        <end position="50"/>
    </location>
</feature>
<sequence length="542" mass="61116">MEETNRVSEEELEGDSVGKTGSTGNQIRDTKMSRTGSKSTSKPKQRSSKTAELEMKLFSIEKALKSGLINFLACFRQLIKEQMVLILVDQPRRRTMLREWITTLYRGSVTSTLILHATIKLIDKLRFFKDDLPGDISDESVEENRSCFPVHEKSLPVLQVPSLDDMLEPMIKRVHGNKTVKSWDKQKQLFSQTVKQIEKLSYSGQVASRMGIIFISYMQLALGTLLGNLENGNASEENFQLMKDLFAMSTKSLDQIGRAGAFHHMIRRKCAATDAGINNFNDIQAKILYRPLKMRSGFGIKTRKTKMPRHQTVVQVPVFFFVSPGNSPADSEIQLCASVQHLPTSLYKNSVRSGSLLENEKYKISSISGRLVNDKPTKSTSVSRSSRMSQSLGITRVHSGQRKIQTSSESEIDLLWGAFDQEKGLIFSTQEQIDKLNLAIKKIVKEIQVTALDFLHLLWIMASCIELIPNARLYMRAIQLHLLSFWRPACQEFKTQVLVTQHLKSHPIGWLNSANTLKGHSLQLQQTCITITTDASKTGYGV</sequence>
<proteinExistence type="predicted"/>
<keyword evidence="3" id="KW-1185">Reference proteome</keyword>
<organism evidence="2 3">
    <name type="scientific">Mytilus coruscus</name>
    <name type="common">Sea mussel</name>
    <dbReference type="NCBI Taxonomy" id="42192"/>
    <lineage>
        <taxon>Eukaryota</taxon>
        <taxon>Metazoa</taxon>
        <taxon>Spiralia</taxon>
        <taxon>Lophotrochozoa</taxon>
        <taxon>Mollusca</taxon>
        <taxon>Bivalvia</taxon>
        <taxon>Autobranchia</taxon>
        <taxon>Pteriomorphia</taxon>
        <taxon>Mytilida</taxon>
        <taxon>Mytiloidea</taxon>
        <taxon>Mytilidae</taxon>
        <taxon>Mytilinae</taxon>
        <taxon>Mytilus</taxon>
    </lineage>
</organism>
<reference evidence="2 3" key="1">
    <citation type="submission" date="2020-06" db="EMBL/GenBank/DDBJ databases">
        <authorList>
            <person name="Li R."/>
            <person name="Bekaert M."/>
        </authorList>
    </citation>
    <scope>NUCLEOTIDE SEQUENCE [LARGE SCALE GENOMIC DNA]</scope>
    <source>
        <strain evidence="3">wild</strain>
    </source>
</reference>
<dbReference type="EMBL" id="CACVKT020007264">
    <property type="protein sequence ID" value="CAC5406669.1"/>
    <property type="molecule type" value="Genomic_DNA"/>
</dbReference>
<feature type="compositionally biased region" description="Polar residues" evidence="1">
    <location>
        <begin position="19"/>
        <end position="40"/>
    </location>
</feature>
<evidence type="ECO:0000313" key="3">
    <source>
        <dbReference type="Proteomes" id="UP000507470"/>
    </source>
</evidence>
<evidence type="ECO:0000256" key="1">
    <source>
        <dbReference type="SAM" id="MobiDB-lite"/>
    </source>
</evidence>
<dbReference type="OrthoDB" id="6142124at2759"/>
<name>A0A6J8DFC0_MYTCO</name>
<protein>
    <submittedName>
        <fullName evidence="2">Uncharacterized protein</fullName>
    </submittedName>
</protein>
<gene>
    <name evidence="2" type="ORF">MCOR_40220</name>
</gene>
<evidence type="ECO:0000313" key="2">
    <source>
        <dbReference type="EMBL" id="CAC5406669.1"/>
    </source>
</evidence>